<dbReference type="CDD" id="cd00054">
    <property type="entry name" value="EGF_CA"/>
    <property type="match status" value="1"/>
</dbReference>
<evidence type="ECO:0000256" key="4">
    <source>
        <dbReference type="ARBA" id="ARBA00023157"/>
    </source>
</evidence>
<feature type="domain" description="EGF-like" evidence="7">
    <location>
        <begin position="151"/>
        <end position="188"/>
    </location>
</feature>
<dbReference type="InterPro" id="IPR051830">
    <property type="entry name" value="NOTCH_homolog"/>
</dbReference>
<dbReference type="InterPro" id="IPR000152">
    <property type="entry name" value="EGF-type_Asp/Asn_hydroxyl_site"/>
</dbReference>
<dbReference type="SUPFAM" id="SSF57184">
    <property type="entry name" value="Growth factor receptor domain"/>
    <property type="match status" value="1"/>
</dbReference>
<dbReference type="EMBL" id="BFEA01000109">
    <property type="protein sequence ID" value="GBG69014.1"/>
    <property type="molecule type" value="Genomic_DNA"/>
</dbReference>
<dbReference type="Pfam" id="PF07645">
    <property type="entry name" value="EGF_CA"/>
    <property type="match status" value="1"/>
</dbReference>
<evidence type="ECO:0000256" key="5">
    <source>
        <dbReference type="ARBA" id="ARBA00023180"/>
    </source>
</evidence>
<keyword evidence="4 6" id="KW-1015">Disulfide bond</keyword>
<dbReference type="STRING" id="69332.A0A388KG23"/>
<dbReference type="InterPro" id="IPR049883">
    <property type="entry name" value="NOTCH1_EGF-like"/>
</dbReference>
<dbReference type="PROSITE" id="PS01187">
    <property type="entry name" value="EGF_CA"/>
    <property type="match status" value="1"/>
</dbReference>
<dbReference type="PANTHER" id="PTHR24033:SF151">
    <property type="entry name" value="NOTCH 2"/>
    <property type="match status" value="1"/>
</dbReference>
<dbReference type="Gene3D" id="2.10.25.10">
    <property type="entry name" value="Laminin"/>
    <property type="match status" value="5"/>
</dbReference>
<dbReference type="OrthoDB" id="690332at2759"/>
<comment type="caution">
    <text evidence="8">The sequence shown here is derived from an EMBL/GenBank/DDBJ whole genome shotgun (WGS) entry which is preliminary data.</text>
</comment>
<feature type="domain" description="EGF-like" evidence="7">
    <location>
        <begin position="64"/>
        <end position="103"/>
    </location>
</feature>
<reference evidence="8 9" key="1">
    <citation type="journal article" date="2018" name="Cell">
        <title>The Chara Genome: Secondary Complexity and Implications for Plant Terrestrialization.</title>
        <authorList>
            <person name="Nishiyama T."/>
            <person name="Sakayama H."/>
            <person name="Vries J.D."/>
            <person name="Buschmann H."/>
            <person name="Saint-Marcoux D."/>
            <person name="Ullrich K.K."/>
            <person name="Haas F.B."/>
            <person name="Vanderstraeten L."/>
            <person name="Becker D."/>
            <person name="Lang D."/>
            <person name="Vosolsobe S."/>
            <person name="Rombauts S."/>
            <person name="Wilhelmsson P.K.I."/>
            <person name="Janitza P."/>
            <person name="Kern R."/>
            <person name="Heyl A."/>
            <person name="Rumpler F."/>
            <person name="Villalobos L.I.A.C."/>
            <person name="Clay J.M."/>
            <person name="Skokan R."/>
            <person name="Toyoda A."/>
            <person name="Suzuki Y."/>
            <person name="Kagoshima H."/>
            <person name="Schijlen E."/>
            <person name="Tajeshwar N."/>
            <person name="Catarino B."/>
            <person name="Hetherington A.J."/>
            <person name="Saltykova A."/>
            <person name="Bonnot C."/>
            <person name="Breuninger H."/>
            <person name="Symeonidi A."/>
            <person name="Radhakrishnan G.V."/>
            <person name="Van Nieuwerburgh F."/>
            <person name="Deforce D."/>
            <person name="Chang C."/>
            <person name="Karol K.G."/>
            <person name="Hedrich R."/>
            <person name="Ulvskov P."/>
            <person name="Glockner G."/>
            <person name="Delwiche C.F."/>
            <person name="Petrasek J."/>
            <person name="Van de Peer Y."/>
            <person name="Friml J."/>
            <person name="Beilby M."/>
            <person name="Dolan L."/>
            <person name="Kohara Y."/>
            <person name="Sugano S."/>
            <person name="Fujiyama A."/>
            <person name="Delaux P.-M."/>
            <person name="Quint M."/>
            <person name="TheiBen G."/>
            <person name="Hagemann M."/>
            <person name="Harholt J."/>
            <person name="Dunand C."/>
            <person name="Zachgo S."/>
            <person name="Langdale J."/>
            <person name="Maumus F."/>
            <person name="Straeten D.V.D."/>
            <person name="Gould S.B."/>
            <person name="Rensing S.A."/>
        </authorList>
    </citation>
    <scope>NUCLEOTIDE SEQUENCE [LARGE SCALE GENOMIC DNA]</scope>
    <source>
        <strain evidence="8 9">S276</strain>
    </source>
</reference>
<feature type="domain" description="EGF-like" evidence="7">
    <location>
        <begin position="108"/>
        <end position="146"/>
    </location>
</feature>
<dbReference type="PROSITE" id="PS50026">
    <property type="entry name" value="EGF_3"/>
    <property type="match status" value="5"/>
</dbReference>
<evidence type="ECO:0000313" key="9">
    <source>
        <dbReference type="Proteomes" id="UP000265515"/>
    </source>
</evidence>
<keyword evidence="2" id="KW-0732">Signal</keyword>
<keyword evidence="9" id="KW-1185">Reference proteome</keyword>
<dbReference type="InterPro" id="IPR001881">
    <property type="entry name" value="EGF-like_Ca-bd_dom"/>
</dbReference>
<dbReference type="SMART" id="SM00179">
    <property type="entry name" value="EGF_CA"/>
    <property type="match status" value="5"/>
</dbReference>
<accession>A0A388KG23</accession>
<organism evidence="8 9">
    <name type="scientific">Chara braunii</name>
    <name type="common">Braun's stonewort</name>
    <dbReference type="NCBI Taxonomy" id="69332"/>
    <lineage>
        <taxon>Eukaryota</taxon>
        <taxon>Viridiplantae</taxon>
        <taxon>Streptophyta</taxon>
        <taxon>Charophyceae</taxon>
        <taxon>Charales</taxon>
        <taxon>Characeae</taxon>
        <taxon>Chara</taxon>
    </lineage>
</organism>
<keyword evidence="1 6" id="KW-0245">EGF-like domain</keyword>
<dbReference type="GO" id="GO:0005509">
    <property type="term" value="F:calcium ion binding"/>
    <property type="evidence" value="ECO:0007669"/>
    <property type="project" value="InterPro"/>
</dbReference>
<evidence type="ECO:0000313" key="8">
    <source>
        <dbReference type="EMBL" id="GBG69014.1"/>
    </source>
</evidence>
<evidence type="ECO:0000259" key="7">
    <source>
        <dbReference type="PROSITE" id="PS50026"/>
    </source>
</evidence>
<feature type="domain" description="EGF-like" evidence="7">
    <location>
        <begin position="196"/>
        <end position="233"/>
    </location>
</feature>
<evidence type="ECO:0000256" key="3">
    <source>
        <dbReference type="ARBA" id="ARBA00022737"/>
    </source>
</evidence>
<proteinExistence type="predicted"/>
<keyword evidence="3" id="KW-0677">Repeat</keyword>
<dbReference type="SMART" id="SM00181">
    <property type="entry name" value="EGF"/>
    <property type="match status" value="5"/>
</dbReference>
<comment type="caution">
    <text evidence="6">Lacks conserved residue(s) required for the propagation of feature annotation.</text>
</comment>
<dbReference type="InterPro" id="IPR009030">
    <property type="entry name" value="Growth_fac_rcpt_cys_sf"/>
</dbReference>
<keyword evidence="5" id="KW-0325">Glycoprotein</keyword>
<dbReference type="SUPFAM" id="SSF57196">
    <property type="entry name" value="EGF/Laminin"/>
    <property type="match status" value="3"/>
</dbReference>
<feature type="domain" description="EGF-like" evidence="7">
    <location>
        <begin position="240"/>
        <end position="275"/>
    </location>
</feature>
<sequence>MAGRINGAQSLLLRSRSLSSSSFSSSSSSSSSTVSALVLLLALSHFLMTSAGDVSIFHSAQPTDPNPCASFPCGPVGSCIPLKGEKNGFTCECDFGFQQEDKEGPCVTIDLCGFYPCGPVGSCVPDKGGINYTCLCDDGFHQLDKTGPCEDIDECAGSDNPCAPGNCSNTLGDYMCECPSGYVEGVGHGERACIRDVHACKGEPCGPAGRCVPAAEGGYSCDCVPGFAPAKGTAGPCLEIEDPCIGNPCGSGGTCERVLGGGYRCCCSPGYTLPEMFKHFGGKCVKVKN</sequence>
<dbReference type="Gramene" id="GBG69014">
    <property type="protein sequence ID" value="GBG69014"/>
    <property type="gene ID" value="CBR_g3714"/>
</dbReference>
<name>A0A388KG23_CHABU</name>
<dbReference type="Proteomes" id="UP000265515">
    <property type="component" value="Unassembled WGS sequence"/>
</dbReference>
<feature type="disulfide bond" evidence="6">
    <location>
        <begin position="117"/>
        <end position="134"/>
    </location>
</feature>
<gene>
    <name evidence="8" type="ORF">CBR_g3714</name>
</gene>
<evidence type="ECO:0000256" key="6">
    <source>
        <dbReference type="PROSITE-ProRule" id="PRU00076"/>
    </source>
</evidence>
<evidence type="ECO:0000256" key="1">
    <source>
        <dbReference type="ARBA" id="ARBA00022536"/>
    </source>
</evidence>
<dbReference type="InterPro" id="IPR018097">
    <property type="entry name" value="EGF_Ca-bd_CS"/>
</dbReference>
<dbReference type="AlphaFoldDB" id="A0A388KG23"/>
<dbReference type="PANTHER" id="PTHR24033">
    <property type="entry name" value="EGF-LIKE DOMAIN-CONTAINING PROTEIN"/>
    <property type="match status" value="1"/>
</dbReference>
<dbReference type="InterPro" id="IPR000742">
    <property type="entry name" value="EGF"/>
</dbReference>
<dbReference type="PROSITE" id="PS00010">
    <property type="entry name" value="ASX_HYDROXYL"/>
    <property type="match status" value="1"/>
</dbReference>
<evidence type="ECO:0000256" key="2">
    <source>
        <dbReference type="ARBA" id="ARBA00022729"/>
    </source>
</evidence>
<protein>
    <recommendedName>
        <fullName evidence="7">EGF-like domain-containing protein</fullName>
    </recommendedName>
</protein>
<dbReference type="FunFam" id="2.10.25.10:FF:000005">
    <property type="entry name" value="Fibrillin 2"/>
    <property type="match status" value="1"/>
</dbReference>